<evidence type="ECO:0000313" key="2">
    <source>
        <dbReference type="Proteomes" id="UP000295097"/>
    </source>
</evidence>
<evidence type="ECO:0000313" key="1">
    <source>
        <dbReference type="EMBL" id="TCT35387.1"/>
    </source>
</evidence>
<proteinExistence type="predicted"/>
<dbReference type="OrthoDB" id="7858662at2"/>
<gene>
    <name evidence="1" type="ORF">EDC90_102642</name>
</gene>
<dbReference type="Proteomes" id="UP000295097">
    <property type="component" value="Unassembled WGS sequence"/>
</dbReference>
<dbReference type="RefSeq" id="WP_132313059.1">
    <property type="nucleotide sequence ID" value="NZ_SMAR01000026.1"/>
</dbReference>
<evidence type="ECO:0008006" key="3">
    <source>
        <dbReference type="Google" id="ProtNLM"/>
    </source>
</evidence>
<reference evidence="1 2" key="1">
    <citation type="submission" date="2019-03" db="EMBL/GenBank/DDBJ databases">
        <title>Freshwater and sediment microbial communities from various areas in North America, analyzing microbe dynamics in response to fracking.</title>
        <authorList>
            <person name="Lamendella R."/>
        </authorList>
    </citation>
    <scope>NUCLEOTIDE SEQUENCE [LARGE SCALE GENOMIC DNA]</scope>
    <source>
        <strain evidence="1 2">175.2</strain>
    </source>
</reference>
<sequence>MVSFPEYSARDARLIILRGLAEETDGTMNETLLTVLLRSFGHNRSRDYVRTQIRKLDELGAVTVTEAGTVMIASITRAGLDHVERRSIVEGIARPSPEV</sequence>
<name>A0A4R3NJU0_9HYPH</name>
<protein>
    <recommendedName>
        <fullName evidence="3">ArsR family transcriptional regulator</fullName>
    </recommendedName>
</protein>
<dbReference type="AlphaFoldDB" id="A0A4R3NJU0"/>
<keyword evidence="2" id="KW-1185">Reference proteome</keyword>
<organism evidence="1 2">
    <name type="scientific">Martelella mediterranea</name>
    <dbReference type="NCBI Taxonomy" id="293089"/>
    <lineage>
        <taxon>Bacteria</taxon>
        <taxon>Pseudomonadati</taxon>
        <taxon>Pseudomonadota</taxon>
        <taxon>Alphaproteobacteria</taxon>
        <taxon>Hyphomicrobiales</taxon>
        <taxon>Aurantimonadaceae</taxon>
        <taxon>Martelella</taxon>
    </lineage>
</organism>
<accession>A0A4R3NJU0</accession>
<comment type="caution">
    <text evidence="1">The sequence shown here is derived from an EMBL/GenBank/DDBJ whole genome shotgun (WGS) entry which is preliminary data.</text>
</comment>
<dbReference type="EMBL" id="SMAR01000026">
    <property type="protein sequence ID" value="TCT35387.1"/>
    <property type="molecule type" value="Genomic_DNA"/>
</dbReference>